<dbReference type="AlphaFoldDB" id="A0A646KFZ8"/>
<feature type="non-terminal residue" evidence="2">
    <location>
        <position position="92"/>
    </location>
</feature>
<evidence type="ECO:0000313" key="2">
    <source>
        <dbReference type="EMBL" id="MQT01144.1"/>
    </source>
</evidence>
<organism evidence="2 3">
    <name type="scientific">Streptomyces jumonjinensis</name>
    <dbReference type="NCBI Taxonomy" id="1945"/>
    <lineage>
        <taxon>Bacteria</taxon>
        <taxon>Bacillati</taxon>
        <taxon>Actinomycetota</taxon>
        <taxon>Actinomycetes</taxon>
        <taxon>Kitasatosporales</taxon>
        <taxon>Streptomycetaceae</taxon>
        <taxon>Streptomyces</taxon>
    </lineage>
</organism>
<dbReference type="Proteomes" id="UP000419138">
    <property type="component" value="Unassembled WGS sequence"/>
</dbReference>
<feature type="compositionally biased region" description="Basic and acidic residues" evidence="1">
    <location>
        <begin position="16"/>
        <end position="37"/>
    </location>
</feature>
<gene>
    <name evidence="2" type="ORF">FF041_13195</name>
</gene>
<name>A0A646KFZ8_STRJU</name>
<proteinExistence type="predicted"/>
<accession>A0A646KFZ8</accession>
<protein>
    <submittedName>
        <fullName evidence="2">Uncharacterized protein</fullName>
    </submittedName>
</protein>
<feature type="region of interest" description="Disordered" evidence="1">
    <location>
        <begin position="1"/>
        <end position="48"/>
    </location>
</feature>
<keyword evidence="3" id="KW-1185">Reference proteome</keyword>
<dbReference type="PROSITE" id="PS51318">
    <property type="entry name" value="TAT"/>
    <property type="match status" value="1"/>
</dbReference>
<sequence>MTHGTADGTADGADTGARRSEDGSTDRSGDRSMDRRTGWSAAAGPGRRSLLGAAVLTTTALGVPVAAAGPAAAGERHGGHGGSYRDLPRPTV</sequence>
<evidence type="ECO:0000313" key="3">
    <source>
        <dbReference type="Proteomes" id="UP000419138"/>
    </source>
</evidence>
<evidence type="ECO:0000256" key="1">
    <source>
        <dbReference type="SAM" id="MobiDB-lite"/>
    </source>
</evidence>
<comment type="caution">
    <text evidence="2">The sequence shown here is derived from an EMBL/GenBank/DDBJ whole genome shotgun (WGS) entry which is preliminary data.</text>
</comment>
<reference evidence="2 3" key="1">
    <citation type="submission" date="2019-05" db="EMBL/GenBank/DDBJ databases">
        <title>Comparative genomics and metabolomics analyses of clavulanic acid producing Streptomyces species provides insight into specialized metabolism and evolution of beta-lactam biosynthetic gene clusters.</title>
        <authorList>
            <person name="Moore M.A."/>
            <person name="Cruz-Morales P."/>
            <person name="Barona Gomez F."/>
            <person name="Kapil T."/>
        </authorList>
    </citation>
    <scope>NUCLEOTIDE SEQUENCE [LARGE SCALE GENOMIC DNA]</scope>
    <source>
        <strain evidence="2 3">NRRL 5741</strain>
    </source>
</reference>
<feature type="region of interest" description="Disordered" evidence="1">
    <location>
        <begin position="69"/>
        <end position="92"/>
    </location>
</feature>
<dbReference type="InterPro" id="IPR006311">
    <property type="entry name" value="TAT_signal"/>
</dbReference>
<dbReference type="EMBL" id="VCLA01000112">
    <property type="protein sequence ID" value="MQT01144.1"/>
    <property type="molecule type" value="Genomic_DNA"/>
</dbReference>
<feature type="compositionally biased region" description="Low complexity" evidence="1">
    <location>
        <begin position="1"/>
        <end position="15"/>
    </location>
</feature>